<dbReference type="RefSeq" id="WP_112433151.1">
    <property type="nucleotide sequence ID" value="NZ_MCIF01000002.1"/>
</dbReference>
<accession>A0A328VKB5</accession>
<comment type="caution">
    <text evidence="2">The sequence shown here is derived from an EMBL/GenBank/DDBJ whole genome shotgun (WGS) entry which is preliminary data.</text>
</comment>
<name>A0A328VKB5_9CHLR</name>
<organism evidence="2 3">
    <name type="scientific">Thermogemmatispora tikiterensis</name>
    <dbReference type="NCBI Taxonomy" id="1825093"/>
    <lineage>
        <taxon>Bacteria</taxon>
        <taxon>Bacillati</taxon>
        <taxon>Chloroflexota</taxon>
        <taxon>Ktedonobacteria</taxon>
        <taxon>Thermogemmatisporales</taxon>
        <taxon>Thermogemmatisporaceae</taxon>
        <taxon>Thermogemmatispora</taxon>
    </lineage>
</organism>
<dbReference type="AlphaFoldDB" id="A0A328VKB5"/>
<evidence type="ECO:0000256" key="1">
    <source>
        <dbReference type="SAM" id="Coils"/>
    </source>
</evidence>
<gene>
    <name evidence="2" type="ORF">A4R35_21525</name>
</gene>
<dbReference type="OrthoDB" id="162555at2"/>
<keyword evidence="1" id="KW-0175">Coiled coil</keyword>
<proteinExistence type="predicted"/>
<reference evidence="2 3" key="1">
    <citation type="submission" date="2016-08" db="EMBL/GenBank/DDBJ databases">
        <title>Analysis of Carbohydrate Active Enzymes in Thermogemmatispora T81 Reveals Carbohydrate Degradation Ability.</title>
        <authorList>
            <person name="Tomazini A."/>
            <person name="Lal S."/>
            <person name="Stott M."/>
            <person name="Henrissat B."/>
            <person name="Polikarpov I."/>
            <person name="Sparling R."/>
            <person name="Levin D.B."/>
        </authorList>
    </citation>
    <scope>NUCLEOTIDE SEQUENCE [LARGE SCALE GENOMIC DNA]</scope>
    <source>
        <strain evidence="2 3">T81</strain>
    </source>
</reference>
<protein>
    <submittedName>
        <fullName evidence="2">Uncharacterized protein</fullName>
    </submittedName>
</protein>
<keyword evidence="3" id="KW-1185">Reference proteome</keyword>
<feature type="coiled-coil region" evidence="1">
    <location>
        <begin position="42"/>
        <end position="69"/>
    </location>
</feature>
<sequence length="113" mass="12902">MADLASVPDFEMVATCIAERFEGMRPLMSQWADLARLAVQGLPHDRARLAELERRLNQLRAELRTFVLVASEHFSDGQLTALRKRARMSKSAWRSLKKVRPITTRSGFTLISF</sequence>
<dbReference type="EMBL" id="MCIF01000002">
    <property type="protein sequence ID" value="RAQ98136.1"/>
    <property type="molecule type" value="Genomic_DNA"/>
</dbReference>
<evidence type="ECO:0000313" key="3">
    <source>
        <dbReference type="Proteomes" id="UP000248706"/>
    </source>
</evidence>
<evidence type="ECO:0000313" key="2">
    <source>
        <dbReference type="EMBL" id="RAQ98136.1"/>
    </source>
</evidence>
<dbReference type="Proteomes" id="UP000248706">
    <property type="component" value="Unassembled WGS sequence"/>
</dbReference>